<comment type="caution">
    <text evidence="2">The sequence shown here is derived from an EMBL/GenBank/DDBJ whole genome shotgun (WGS) entry which is preliminary data.</text>
</comment>
<keyword evidence="1" id="KW-0812">Transmembrane</keyword>
<keyword evidence="1" id="KW-1133">Transmembrane helix</keyword>
<name>A0ABT0XXB8_9ACTN</name>
<protein>
    <submittedName>
        <fullName evidence="2">Uncharacterized protein</fullName>
    </submittedName>
</protein>
<evidence type="ECO:0000313" key="2">
    <source>
        <dbReference type="EMBL" id="MCM4077883.1"/>
    </source>
</evidence>
<dbReference type="Proteomes" id="UP001523216">
    <property type="component" value="Unassembled WGS sequence"/>
</dbReference>
<proteinExistence type="predicted"/>
<gene>
    <name evidence="2" type="ORF">LXN57_09920</name>
</gene>
<keyword evidence="3" id="KW-1185">Reference proteome</keyword>
<reference evidence="2 3" key="1">
    <citation type="submission" date="2022-06" db="EMBL/GenBank/DDBJ databases">
        <title>Actinoplanes abujensis sp. nov., isolated from Nigerian arid soil.</title>
        <authorList>
            <person name="Ding P."/>
        </authorList>
    </citation>
    <scope>NUCLEOTIDE SEQUENCE [LARGE SCALE GENOMIC DNA]</scope>
    <source>
        <strain evidence="3">TRM88002</strain>
    </source>
</reference>
<evidence type="ECO:0000256" key="1">
    <source>
        <dbReference type="SAM" id="Phobius"/>
    </source>
</evidence>
<feature type="transmembrane region" description="Helical" evidence="1">
    <location>
        <begin position="12"/>
        <end position="37"/>
    </location>
</feature>
<evidence type="ECO:0000313" key="3">
    <source>
        <dbReference type="Proteomes" id="UP001523216"/>
    </source>
</evidence>
<accession>A0ABT0XXB8</accession>
<feature type="transmembrane region" description="Helical" evidence="1">
    <location>
        <begin position="57"/>
        <end position="75"/>
    </location>
</feature>
<organism evidence="2 3">
    <name type="scientific">Paractinoplanes hotanensis</name>
    <dbReference type="NCBI Taxonomy" id="2906497"/>
    <lineage>
        <taxon>Bacteria</taxon>
        <taxon>Bacillati</taxon>
        <taxon>Actinomycetota</taxon>
        <taxon>Actinomycetes</taxon>
        <taxon>Micromonosporales</taxon>
        <taxon>Micromonosporaceae</taxon>
        <taxon>Paractinoplanes</taxon>
    </lineage>
</organism>
<dbReference type="EMBL" id="JAMQOL010000012">
    <property type="protein sequence ID" value="MCM4077883.1"/>
    <property type="molecule type" value="Genomic_DNA"/>
</dbReference>
<dbReference type="RefSeq" id="WP_251797736.1">
    <property type="nucleotide sequence ID" value="NZ_JAMQOL010000012.1"/>
</dbReference>
<sequence length="92" mass="9517">MEGLKCDRLVMAYAVAGAVGDAALNLVGVAVFLVAVVPLAWGFGRDAGNPAVLPRPYGTGLGLVLAAIAVIAVAGRKGIERWRRRRRPPPAG</sequence>
<keyword evidence="1" id="KW-0472">Membrane</keyword>